<dbReference type="GO" id="GO:0006289">
    <property type="term" value="P:nucleotide-excision repair"/>
    <property type="evidence" value="ECO:0007669"/>
    <property type="project" value="InterPro"/>
</dbReference>
<dbReference type="EC" id="4.2.99.18" evidence="2"/>
<keyword evidence="7" id="KW-0511">Multifunctional enzyme</keyword>
<evidence type="ECO:0000256" key="4">
    <source>
        <dbReference type="ARBA" id="ARBA00022801"/>
    </source>
</evidence>
<accession>G8QR80</accession>
<dbReference type="OrthoDB" id="9798522at2"/>
<dbReference type="Gene3D" id="3.30.310.260">
    <property type="match status" value="1"/>
</dbReference>
<dbReference type="CDD" id="cd00056">
    <property type="entry name" value="ENDO3c"/>
    <property type="match status" value="1"/>
</dbReference>
<dbReference type="GO" id="GO:0003684">
    <property type="term" value="F:damaged DNA binding"/>
    <property type="evidence" value="ECO:0007669"/>
    <property type="project" value="InterPro"/>
</dbReference>
<dbReference type="SMART" id="SM00478">
    <property type="entry name" value="ENDO3c"/>
    <property type="match status" value="1"/>
</dbReference>
<dbReference type="SUPFAM" id="SSF48150">
    <property type="entry name" value="DNA-glycosylase"/>
    <property type="match status" value="1"/>
</dbReference>
<gene>
    <name evidence="11" type="ordered locus">SpiGrapes_3271</name>
</gene>
<evidence type="ECO:0000256" key="2">
    <source>
        <dbReference type="ARBA" id="ARBA00012720"/>
    </source>
</evidence>
<keyword evidence="3" id="KW-0227">DNA damage</keyword>
<dbReference type="GO" id="GO:0008534">
    <property type="term" value="F:oxidized purine nucleobase lesion DNA N-glycosylase activity"/>
    <property type="evidence" value="ECO:0007669"/>
    <property type="project" value="InterPro"/>
</dbReference>
<dbReference type="InterPro" id="IPR003265">
    <property type="entry name" value="HhH-GPD_domain"/>
</dbReference>
<dbReference type="PANTHER" id="PTHR10242:SF2">
    <property type="entry name" value="N-GLYCOSYLASE_DNA LYASE"/>
    <property type="match status" value="1"/>
</dbReference>
<evidence type="ECO:0000313" key="11">
    <source>
        <dbReference type="EMBL" id="AEV31015.1"/>
    </source>
</evidence>
<evidence type="ECO:0000259" key="10">
    <source>
        <dbReference type="SMART" id="SM00478"/>
    </source>
</evidence>
<dbReference type="InterPro" id="IPR052054">
    <property type="entry name" value="Oxidative_DNA_repair_enzyme"/>
</dbReference>
<feature type="domain" description="HhH-GPD" evidence="10">
    <location>
        <begin position="103"/>
        <end position="248"/>
    </location>
</feature>
<sequence length="253" mass="28687">MENSVINLQTTLFCGQSFAWLQHGETFSAVLKGRLVQLRQDTCIDQCKEDAFLYHYFDMDFDYASANRHLITLDHPMSEAIAYAKGLHILNQDPWEVLIGFILSQNNSIKRITMLYEKLSINFGTEVGKGRFSFPTPDQLAGVGESELRSLGVGFRSPYIVDAIEKSYLLDDIKSLPFDDALSVLMTIKGVGPKVGSCILLYGFHRMEAFPMDTWMKKAMARWYPTQDSALFSPYAALAQQYLFHYARTVGCE</sequence>
<dbReference type="AlphaFoldDB" id="G8QR80"/>
<evidence type="ECO:0000256" key="5">
    <source>
        <dbReference type="ARBA" id="ARBA00023204"/>
    </source>
</evidence>
<dbReference type="Gene3D" id="1.10.340.30">
    <property type="entry name" value="Hypothetical protein, domain 2"/>
    <property type="match status" value="1"/>
</dbReference>
<dbReference type="eggNOG" id="COG0122">
    <property type="taxonomic scope" value="Bacteria"/>
</dbReference>
<dbReference type="PANTHER" id="PTHR10242">
    <property type="entry name" value="8-OXOGUANINE DNA GLYCOSYLASE"/>
    <property type="match status" value="1"/>
</dbReference>
<keyword evidence="12" id="KW-1185">Reference proteome</keyword>
<proteinExistence type="inferred from homology"/>
<organism evidence="11 12">
    <name type="scientific">Sphaerochaeta pleomorpha (strain ATCC BAA-1885 / DSM 22778 / Grapes)</name>
    <dbReference type="NCBI Taxonomy" id="158190"/>
    <lineage>
        <taxon>Bacteria</taxon>
        <taxon>Pseudomonadati</taxon>
        <taxon>Spirochaetota</taxon>
        <taxon>Spirochaetia</taxon>
        <taxon>Spirochaetales</taxon>
        <taxon>Sphaerochaetaceae</taxon>
        <taxon>Sphaerochaeta</taxon>
    </lineage>
</organism>
<keyword evidence="6" id="KW-0456">Lyase</keyword>
<dbReference type="Pfam" id="PF07934">
    <property type="entry name" value="OGG_N"/>
    <property type="match status" value="1"/>
</dbReference>
<comment type="similarity">
    <text evidence="1">Belongs to the type-1 OGG1 family.</text>
</comment>
<dbReference type="KEGG" id="sgp:SpiGrapes_3271"/>
<evidence type="ECO:0000256" key="3">
    <source>
        <dbReference type="ARBA" id="ARBA00022763"/>
    </source>
</evidence>
<dbReference type="InterPro" id="IPR011257">
    <property type="entry name" value="DNA_glycosylase"/>
</dbReference>
<dbReference type="EMBL" id="CP003155">
    <property type="protein sequence ID" value="AEV31015.1"/>
    <property type="molecule type" value="Genomic_DNA"/>
</dbReference>
<evidence type="ECO:0000256" key="1">
    <source>
        <dbReference type="ARBA" id="ARBA00010679"/>
    </source>
</evidence>
<dbReference type="STRING" id="158190.SpiGrapes_3271"/>
<evidence type="ECO:0000256" key="6">
    <source>
        <dbReference type="ARBA" id="ARBA00023239"/>
    </source>
</evidence>
<dbReference type="InterPro" id="IPR012904">
    <property type="entry name" value="OGG_N"/>
</dbReference>
<name>G8QR80_SPHPG</name>
<dbReference type="SUPFAM" id="SSF55945">
    <property type="entry name" value="TATA-box binding protein-like"/>
    <property type="match status" value="1"/>
</dbReference>
<reference evidence="11 12" key="1">
    <citation type="submission" date="2011-11" db="EMBL/GenBank/DDBJ databases">
        <title>Complete sequence of Spirochaeta sp. grapes.</title>
        <authorList>
            <consortium name="US DOE Joint Genome Institute"/>
            <person name="Lucas S."/>
            <person name="Han J."/>
            <person name="Lapidus A."/>
            <person name="Cheng J.-F."/>
            <person name="Goodwin L."/>
            <person name="Pitluck S."/>
            <person name="Peters L."/>
            <person name="Ovchinnikova G."/>
            <person name="Munk A.C."/>
            <person name="Detter J.C."/>
            <person name="Han C."/>
            <person name="Tapia R."/>
            <person name="Land M."/>
            <person name="Hauser L."/>
            <person name="Kyrpides N."/>
            <person name="Ivanova N."/>
            <person name="Pagani I."/>
            <person name="Ritalahtilisa K."/>
            <person name="Loeffler F."/>
            <person name="Woyke T."/>
        </authorList>
    </citation>
    <scope>NUCLEOTIDE SEQUENCE [LARGE SCALE GENOMIC DNA]</scope>
    <source>
        <strain evidence="12">ATCC BAA-1885 / DSM 22778 / Grapes</strain>
    </source>
</reference>
<evidence type="ECO:0000256" key="9">
    <source>
        <dbReference type="ARBA" id="ARBA00044632"/>
    </source>
</evidence>
<keyword evidence="8" id="KW-0326">Glycosidase</keyword>
<evidence type="ECO:0000313" key="12">
    <source>
        <dbReference type="Proteomes" id="UP000005632"/>
    </source>
</evidence>
<dbReference type="InterPro" id="IPR023170">
    <property type="entry name" value="HhH_base_excis_C"/>
</dbReference>
<dbReference type="GO" id="GO:0006284">
    <property type="term" value="P:base-excision repair"/>
    <property type="evidence" value="ECO:0007669"/>
    <property type="project" value="InterPro"/>
</dbReference>
<dbReference type="RefSeq" id="WP_014271854.1">
    <property type="nucleotide sequence ID" value="NC_016633.1"/>
</dbReference>
<protein>
    <recommendedName>
        <fullName evidence="2">DNA-(apurinic or apyrimidinic site) lyase</fullName>
        <ecNumber evidence="2">4.2.99.18</ecNumber>
    </recommendedName>
</protein>
<keyword evidence="5" id="KW-0234">DNA repair</keyword>
<evidence type="ECO:0000256" key="8">
    <source>
        <dbReference type="ARBA" id="ARBA00023295"/>
    </source>
</evidence>
<dbReference type="Gene3D" id="1.10.1670.10">
    <property type="entry name" value="Helix-hairpin-Helix base-excision DNA repair enzymes (C-terminal)"/>
    <property type="match status" value="1"/>
</dbReference>
<dbReference type="Proteomes" id="UP000005632">
    <property type="component" value="Chromosome"/>
</dbReference>
<dbReference type="GO" id="GO:0140078">
    <property type="term" value="F:class I DNA-(apurinic or apyrimidinic site) endonuclease activity"/>
    <property type="evidence" value="ECO:0007669"/>
    <property type="project" value="UniProtKB-EC"/>
</dbReference>
<dbReference type="HOGENOM" id="CLU_027543_3_0_12"/>
<keyword evidence="4" id="KW-0378">Hydrolase</keyword>
<dbReference type="Pfam" id="PF00730">
    <property type="entry name" value="HhH-GPD"/>
    <property type="match status" value="1"/>
</dbReference>
<evidence type="ECO:0000256" key="7">
    <source>
        <dbReference type="ARBA" id="ARBA00023268"/>
    </source>
</evidence>
<comment type="catalytic activity">
    <reaction evidence="9">
        <text>2'-deoxyribonucleotide-(2'-deoxyribose 5'-phosphate)-2'-deoxyribonucleotide-DNA = a 3'-end 2'-deoxyribonucleotide-(2,3-dehydro-2,3-deoxyribose 5'-phosphate)-DNA + a 5'-end 5'-phospho-2'-deoxyribonucleoside-DNA + H(+)</text>
        <dbReference type="Rhea" id="RHEA:66592"/>
        <dbReference type="Rhea" id="RHEA-COMP:13180"/>
        <dbReference type="Rhea" id="RHEA-COMP:16897"/>
        <dbReference type="Rhea" id="RHEA-COMP:17067"/>
        <dbReference type="ChEBI" id="CHEBI:15378"/>
        <dbReference type="ChEBI" id="CHEBI:136412"/>
        <dbReference type="ChEBI" id="CHEBI:157695"/>
        <dbReference type="ChEBI" id="CHEBI:167181"/>
        <dbReference type="EC" id="4.2.99.18"/>
    </reaction>
</comment>